<feature type="chain" id="PRO_5041907695" description="beta-N-acetylhexosaminidase" evidence="6">
    <location>
        <begin position="31"/>
        <end position="406"/>
    </location>
</feature>
<dbReference type="InterPro" id="IPR036962">
    <property type="entry name" value="Glyco_hydro_3_N_sf"/>
</dbReference>
<evidence type="ECO:0000256" key="3">
    <source>
        <dbReference type="ARBA" id="ARBA00012663"/>
    </source>
</evidence>
<dbReference type="InterPro" id="IPR001764">
    <property type="entry name" value="Glyco_hydro_3_N"/>
</dbReference>
<accession>A0AAC9VN92</accession>
<evidence type="ECO:0000256" key="4">
    <source>
        <dbReference type="ARBA" id="ARBA00022801"/>
    </source>
</evidence>
<dbReference type="SUPFAM" id="SSF51445">
    <property type="entry name" value="(Trans)glycosidases"/>
    <property type="match status" value="1"/>
</dbReference>
<comment type="similarity">
    <text evidence="2">Belongs to the glycosyl hydrolase 3 family.</text>
</comment>
<dbReference type="PANTHER" id="PTHR30480">
    <property type="entry name" value="BETA-HEXOSAMINIDASE-RELATED"/>
    <property type="match status" value="1"/>
</dbReference>
<dbReference type="AlphaFoldDB" id="A0AAC9VN92"/>
<evidence type="ECO:0000256" key="1">
    <source>
        <dbReference type="ARBA" id="ARBA00001231"/>
    </source>
</evidence>
<protein>
    <recommendedName>
        <fullName evidence="3">beta-N-acetylhexosaminidase</fullName>
        <ecNumber evidence="3">3.2.1.52</ecNumber>
    </recommendedName>
</protein>
<keyword evidence="4" id="KW-0378">Hydrolase</keyword>
<evidence type="ECO:0000259" key="7">
    <source>
        <dbReference type="Pfam" id="PF00933"/>
    </source>
</evidence>
<dbReference type="EC" id="3.2.1.52" evidence="3"/>
<evidence type="ECO:0000256" key="5">
    <source>
        <dbReference type="ARBA" id="ARBA00023295"/>
    </source>
</evidence>
<feature type="domain" description="Glycoside hydrolase family 3 N-terminal" evidence="7">
    <location>
        <begin position="40"/>
        <end position="387"/>
    </location>
</feature>
<reference evidence="8" key="1">
    <citation type="submission" date="2017-08" db="EMBL/GenBank/DDBJ databases">
        <title>Genome sequence of Candidatus Hamiltonella defensa from Acyrthosiphon pisum strain MI47.</title>
        <authorList>
            <person name="Patel V.A."/>
            <person name="Chevignon G."/>
            <person name="Russell J.A."/>
            <person name="Oliver K.M."/>
        </authorList>
    </citation>
    <scope>NUCLEOTIDE SEQUENCE</scope>
    <source>
        <strain evidence="8">MI47</strain>
    </source>
</reference>
<keyword evidence="6" id="KW-0732">Signal</keyword>
<dbReference type="GO" id="GO:0009254">
    <property type="term" value="P:peptidoglycan turnover"/>
    <property type="evidence" value="ECO:0007669"/>
    <property type="project" value="TreeGrafter"/>
</dbReference>
<dbReference type="InterPro" id="IPR017853">
    <property type="entry name" value="GH"/>
</dbReference>
<dbReference type="GO" id="GO:0004563">
    <property type="term" value="F:beta-N-acetylhexosaminidase activity"/>
    <property type="evidence" value="ECO:0007669"/>
    <property type="project" value="UniProtKB-EC"/>
</dbReference>
<dbReference type="InterPro" id="IPR050226">
    <property type="entry name" value="NagZ_Beta-hexosaminidase"/>
</dbReference>
<feature type="signal peptide" evidence="6">
    <location>
        <begin position="1"/>
        <end position="30"/>
    </location>
</feature>
<dbReference type="RefSeq" id="WP_095034573.1">
    <property type="nucleotide sequence ID" value="NZ_CAWNYN010000001.1"/>
</dbReference>
<dbReference type="Pfam" id="PF00933">
    <property type="entry name" value="Glyco_hydro_3"/>
    <property type="match status" value="1"/>
</dbReference>
<evidence type="ECO:0000256" key="6">
    <source>
        <dbReference type="SAM" id="SignalP"/>
    </source>
</evidence>
<keyword evidence="5" id="KW-0326">Glycosidase</keyword>
<dbReference type="PANTHER" id="PTHR30480:SF13">
    <property type="entry name" value="BETA-HEXOSAMINIDASE"/>
    <property type="match status" value="1"/>
</dbReference>
<sequence>MVSLFNHFTIKLFCVLLVFALSACSFPSKRQEESIAETSMKEKIGQMLTVGFDGFVLEPKSPIALAIQQRQIGGVILFDYDLKHQAYRKNIRNPAQLKKLTTALQNMAKKADQYRVNSAESSYPLIIAVDYEGGAVDRLHSRYGFPKTYSAQQFSKLPAKQAEQQAKNMAETLVTSGINVNFAPVVDLLYGPETFIARKKRSFSSIPEKVEESAEFFSRAYGKAGIACAYKHFPGHGSAVGDTHLGFVDVTDTWKKKELKPYQYLLAQKDACPIVMTAHVVNRHLDPGGKPATLSKAIIQGKLRDEMGFQGIVSTDCMQMSAIADNYSLSEVLKLSINAGADMLIFSNQQSPVWQNPADVIDLIYAHVKSGEIKSSRIESAYQRIIHLKKKLSDVDKNIANIIDTQ</sequence>
<proteinExistence type="inferred from homology"/>
<evidence type="ECO:0000256" key="2">
    <source>
        <dbReference type="ARBA" id="ARBA00005336"/>
    </source>
</evidence>
<evidence type="ECO:0000313" key="8">
    <source>
        <dbReference type="EMBL" id="ASV33992.1"/>
    </source>
</evidence>
<name>A0AAC9VN92_9ENTR</name>
<dbReference type="Proteomes" id="UP000792865">
    <property type="component" value="Chromosome"/>
</dbReference>
<dbReference type="Gene3D" id="3.20.20.300">
    <property type="entry name" value="Glycoside hydrolase, family 3, N-terminal domain"/>
    <property type="match status" value="1"/>
</dbReference>
<comment type="catalytic activity">
    <reaction evidence="1">
        <text>Hydrolysis of terminal non-reducing N-acetyl-D-hexosamine residues in N-acetyl-beta-D-hexosaminides.</text>
        <dbReference type="EC" id="3.2.1.52"/>
    </reaction>
</comment>
<dbReference type="GO" id="GO:0005975">
    <property type="term" value="P:carbohydrate metabolic process"/>
    <property type="evidence" value="ECO:0007669"/>
    <property type="project" value="InterPro"/>
</dbReference>
<evidence type="ECO:0000313" key="9">
    <source>
        <dbReference type="Proteomes" id="UP000792865"/>
    </source>
</evidence>
<gene>
    <name evidence="8" type="ORF">CJJ18_08410</name>
</gene>
<organism evidence="8 9">
    <name type="scientific">Candidatus Williamhamiltonella defendens</name>
    <dbReference type="NCBI Taxonomy" id="138072"/>
    <lineage>
        <taxon>Bacteria</taxon>
        <taxon>Pseudomonadati</taxon>
        <taxon>Pseudomonadota</taxon>
        <taxon>Gammaproteobacteria</taxon>
        <taxon>Enterobacterales</taxon>
        <taxon>Enterobacteriaceae</taxon>
        <taxon>aphid secondary symbionts</taxon>
        <taxon>Candidatus Williamhamiltonella</taxon>
    </lineage>
</organism>
<dbReference type="EMBL" id="CP022932">
    <property type="protein sequence ID" value="ASV33992.1"/>
    <property type="molecule type" value="Genomic_DNA"/>
</dbReference>